<dbReference type="AlphaFoldDB" id="A0A1Q2MEF6"/>
<accession>A0A1Q2MEF6</accession>
<evidence type="ECO:0000313" key="2">
    <source>
        <dbReference type="Proteomes" id="UP000188181"/>
    </source>
</evidence>
<dbReference type="PROSITE" id="PS00018">
    <property type="entry name" value="EF_HAND_1"/>
    <property type="match status" value="1"/>
</dbReference>
<dbReference type="RefSeq" id="WP_146683157.1">
    <property type="nucleotide sequence ID" value="NZ_CP019646.1"/>
</dbReference>
<sequence>MTRYIVFLYFAAAYNVCYAELLTLASQTGDSVEITMPAVLEAYKYVDIPYSIQGIGGPVVVEATAFEQSSKLAGRALYDCAVPGNLSADVRLLKVTGADFSEAKVNGGVYPPIVVGNYGISSVIPKKYMTHFTFLVENTGDTIWDAEGYGQIRLTLNLVAADGTPYNEETINYPMDYVYPGEYFEITLPVFTYRVPYGSYTANMDIIYCGQEITQDRFIGNGILMTRCSFGFTLSTTLPGMPSPISATVENYADQRNFYAVSKHEELDEFLTSYRICTPATAVSGNMRLMAAPWTESVTLKYITANEIITQTVDVQIDDSFTDFEFNPENPWTVLKDGRPFPALMPKSMPCIRESYYSGINADENITAWLVKAKDVGARAMGMMSYNWALWGFRDRVYNPSNRSTFFWGPSLEYYYKECRRLGMKVLWWGSYEFQNEAYDEVAALKLDDNRYGDWVSRSDPDLITGIGCYIDWAIDNYGDVMYRTADGRLPIVYDFGNGMAWHGVGRRWLGASTQKVFIERMREKYVSIQTLNDAWGWNYADFTDIDAEPSLPDQRRMFYNETTAPFIPGTAAMKDLDDFRADFWADFMIAIRNELQKRHPEIIVGYLDESHQLFGLEGDPAGDVVDRIINEFNKIHAVEPSVLASRRPVDFIGNYNVYAYDRFDLLEQALVNTKSLGIDSFYQPCADTGQIFNDPTGPVSWHGLVATGEPFRVSGYNIKRVLVPLYPHFKLHYQNNSPCAAGWTDFHSQRITNTQVKEMKAFMDKAQEVISPVPQQEIDNAMPRVSAYALEQIERAAQTVPKVDVWFHGGTFNRRGTVELRASVTNFSGSALNDITVAIRAPHGWDCTQIEPSGAICIESGARTLFRYELYAYPAVKDNKSYNGERVEITAIASSNGQSVASGVLVRPLYWDIECGSDIRSDINCDGILDYQDLSYIIQNWLYDGLSL</sequence>
<evidence type="ECO:0000313" key="1">
    <source>
        <dbReference type="EMBL" id="AQQ70928.1"/>
    </source>
</evidence>
<name>A0A1Q2MEF6_9BACT</name>
<keyword evidence="2" id="KW-1185">Reference proteome</keyword>
<dbReference type="KEGG" id="pbas:SMSP2_01292"/>
<protein>
    <submittedName>
        <fullName evidence="1">Uncharacterized protein</fullName>
    </submittedName>
</protein>
<gene>
    <name evidence="1" type="ORF">SMSP2_01292</name>
</gene>
<dbReference type="InterPro" id="IPR018247">
    <property type="entry name" value="EF_Hand_1_Ca_BS"/>
</dbReference>
<dbReference type="Proteomes" id="UP000188181">
    <property type="component" value="Chromosome"/>
</dbReference>
<dbReference type="Gene3D" id="3.20.20.80">
    <property type="entry name" value="Glycosidases"/>
    <property type="match status" value="1"/>
</dbReference>
<organism evidence="1 2">
    <name type="scientific">Limihaloglobus sulfuriphilus</name>
    <dbReference type="NCBI Taxonomy" id="1851148"/>
    <lineage>
        <taxon>Bacteria</taxon>
        <taxon>Pseudomonadati</taxon>
        <taxon>Planctomycetota</taxon>
        <taxon>Phycisphaerae</taxon>
        <taxon>Sedimentisphaerales</taxon>
        <taxon>Sedimentisphaeraceae</taxon>
        <taxon>Limihaloglobus</taxon>
    </lineage>
</organism>
<dbReference type="EMBL" id="CP019646">
    <property type="protein sequence ID" value="AQQ70928.1"/>
    <property type="molecule type" value="Genomic_DNA"/>
</dbReference>
<proteinExistence type="predicted"/>
<reference evidence="2" key="1">
    <citation type="submission" date="2017-02" db="EMBL/GenBank/DDBJ databases">
        <title>Comparative genomics and description of representatives of a novel lineage of planctomycetes thriving in anoxic sediments.</title>
        <authorList>
            <person name="Spring S."/>
            <person name="Bunk B."/>
            <person name="Sproer C."/>
        </authorList>
    </citation>
    <scope>NUCLEOTIDE SEQUENCE [LARGE SCALE GENOMIC DNA]</scope>
    <source>
        <strain evidence="2">SM-Chi-D1</strain>
    </source>
</reference>
<dbReference type="OrthoDB" id="9800974at2"/>
<dbReference type="STRING" id="1851148.SMSP2_01292"/>